<gene>
    <name evidence="1" type="ORF">LSTR_LSTR014120</name>
</gene>
<name>A0A482XEI0_LAOST</name>
<dbReference type="InParanoid" id="A0A482XEI0"/>
<sequence length="87" mass="9356">MIAVLCNWTMRGGNLKGKCKLALQNCYGIQFSPVGWVGWPGPDVEEWGGALQSVRIGALIIRPVSLCRDAAEGASLHLVSLSLTMDK</sequence>
<dbReference type="Proteomes" id="UP000291343">
    <property type="component" value="Unassembled WGS sequence"/>
</dbReference>
<reference evidence="1 2" key="1">
    <citation type="journal article" date="2017" name="Gigascience">
        <title>Genome sequence of the small brown planthopper, Laodelphax striatellus.</title>
        <authorList>
            <person name="Zhu J."/>
            <person name="Jiang F."/>
            <person name="Wang X."/>
            <person name="Yang P."/>
            <person name="Bao Y."/>
            <person name="Zhao W."/>
            <person name="Wang W."/>
            <person name="Lu H."/>
            <person name="Wang Q."/>
            <person name="Cui N."/>
            <person name="Li J."/>
            <person name="Chen X."/>
            <person name="Luo L."/>
            <person name="Yu J."/>
            <person name="Kang L."/>
            <person name="Cui F."/>
        </authorList>
    </citation>
    <scope>NUCLEOTIDE SEQUENCE [LARGE SCALE GENOMIC DNA]</scope>
    <source>
        <strain evidence="1">Lst14</strain>
    </source>
</reference>
<protein>
    <submittedName>
        <fullName evidence="1">Uncharacterized protein</fullName>
    </submittedName>
</protein>
<proteinExistence type="predicted"/>
<keyword evidence="2" id="KW-1185">Reference proteome</keyword>
<dbReference type="EMBL" id="QKKF02011427">
    <property type="protein sequence ID" value="RZF44072.1"/>
    <property type="molecule type" value="Genomic_DNA"/>
</dbReference>
<accession>A0A482XEI0</accession>
<evidence type="ECO:0000313" key="1">
    <source>
        <dbReference type="EMBL" id="RZF44072.1"/>
    </source>
</evidence>
<evidence type="ECO:0000313" key="2">
    <source>
        <dbReference type="Proteomes" id="UP000291343"/>
    </source>
</evidence>
<comment type="caution">
    <text evidence="1">The sequence shown here is derived from an EMBL/GenBank/DDBJ whole genome shotgun (WGS) entry which is preliminary data.</text>
</comment>
<organism evidence="1 2">
    <name type="scientific">Laodelphax striatellus</name>
    <name type="common">Small brown planthopper</name>
    <name type="synonym">Delphax striatella</name>
    <dbReference type="NCBI Taxonomy" id="195883"/>
    <lineage>
        <taxon>Eukaryota</taxon>
        <taxon>Metazoa</taxon>
        <taxon>Ecdysozoa</taxon>
        <taxon>Arthropoda</taxon>
        <taxon>Hexapoda</taxon>
        <taxon>Insecta</taxon>
        <taxon>Pterygota</taxon>
        <taxon>Neoptera</taxon>
        <taxon>Paraneoptera</taxon>
        <taxon>Hemiptera</taxon>
        <taxon>Auchenorrhyncha</taxon>
        <taxon>Fulgoroidea</taxon>
        <taxon>Delphacidae</taxon>
        <taxon>Criomorphinae</taxon>
        <taxon>Laodelphax</taxon>
    </lineage>
</organism>
<dbReference type="AlphaFoldDB" id="A0A482XEI0"/>